<dbReference type="Pfam" id="PF01553">
    <property type="entry name" value="Acyltransferase"/>
    <property type="match status" value="1"/>
</dbReference>
<dbReference type="CDD" id="cd07989">
    <property type="entry name" value="LPLAT_AGPAT-like"/>
    <property type="match status" value="1"/>
</dbReference>
<keyword evidence="1 4" id="KW-0808">Transferase</keyword>
<evidence type="ECO:0000313" key="5">
    <source>
        <dbReference type="Proteomes" id="UP000070646"/>
    </source>
</evidence>
<dbReference type="InterPro" id="IPR002123">
    <property type="entry name" value="Plipid/glycerol_acylTrfase"/>
</dbReference>
<keyword evidence="2 4" id="KW-0012">Acyltransferase</keyword>
<sequence>MMYNNILLKFDTGGKVMFTRIGANILVRLPDSIFRPIAGTLIGGCLNKYADLKVEGLDKIKKEEGPFIFIGNHLSNADGLVLDKVLQKEYDPYFIAGVKLNDEALTNIGTRLVKNIKIKPNSADRESLNKIVKAVKGGENIVIFPEGTRSRNAKMIEAKKGIILIARLTKAKIVPFGMTGTEKLMPINDENMGAEKFHHSKVNIKFGTPIELPKKEKDEGKHEYEERSLNYLMKNIANLLPEDYRGVYKD</sequence>
<evidence type="ECO:0000256" key="1">
    <source>
        <dbReference type="ARBA" id="ARBA00022679"/>
    </source>
</evidence>
<dbReference type="SUPFAM" id="SSF69593">
    <property type="entry name" value="Glycerol-3-phosphate (1)-acyltransferase"/>
    <property type="match status" value="1"/>
</dbReference>
<dbReference type="PATRIC" id="fig|1502.174.peg.2425"/>
<proteinExistence type="predicted"/>
<dbReference type="Proteomes" id="UP000070646">
    <property type="component" value="Unassembled WGS sequence"/>
</dbReference>
<protein>
    <submittedName>
        <fullName evidence="4">Glycerol-3-phosphate O-acyltransferase</fullName>
    </submittedName>
</protein>
<comment type="caution">
    <text evidence="4">The sequence shown here is derived from an EMBL/GenBank/DDBJ whole genome shotgun (WGS) entry which is preliminary data.</text>
</comment>
<evidence type="ECO:0000259" key="3">
    <source>
        <dbReference type="SMART" id="SM00563"/>
    </source>
</evidence>
<evidence type="ECO:0000256" key="2">
    <source>
        <dbReference type="ARBA" id="ARBA00023315"/>
    </source>
</evidence>
<dbReference type="EMBL" id="LRPU01000138">
    <property type="protein sequence ID" value="KXA08615.1"/>
    <property type="molecule type" value="Genomic_DNA"/>
</dbReference>
<feature type="domain" description="Phospholipid/glycerol acyltransferase" evidence="3">
    <location>
        <begin position="67"/>
        <end position="181"/>
    </location>
</feature>
<name>A0A133MX40_CLOPF</name>
<dbReference type="GO" id="GO:0006654">
    <property type="term" value="P:phosphatidic acid biosynthetic process"/>
    <property type="evidence" value="ECO:0007669"/>
    <property type="project" value="TreeGrafter"/>
</dbReference>
<reference evidence="4 5" key="1">
    <citation type="submission" date="2016-01" db="EMBL/GenBank/DDBJ databases">
        <authorList>
            <person name="Oliw E.H."/>
        </authorList>
    </citation>
    <scope>NUCLEOTIDE SEQUENCE [LARGE SCALE GENOMIC DNA]</scope>
    <source>
        <strain evidence="4 5">MJR7757A</strain>
    </source>
</reference>
<accession>A0A133MX40</accession>
<dbReference type="GO" id="GO:0003841">
    <property type="term" value="F:1-acylglycerol-3-phosphate O-acyltransferase activity"/>
    <property type="evidence" value="ECO:0007669"/>
    <property type="project" value="TreeGrafter"/>
</dbReference>
<dbReference type="SMART" id="SM00563">
    <property type="entry name" value="PlsC"/>
    <property type="match status" value="1"/>
</dbReference>
<dbReference type="PANTHER" id="PTHR10434">
    <property type="entry name" value="1-ACYL-SN-GLYCEROL-3-PHOSPHATE ACYLTRANSFERASE"/>
    <property type="match status" value="1"/>
</dbReference>
<dbReference type="AlphaFoldDB" id="A0A133MX40"/>
<dbReference type="PANTHER" id="PTHR10434:SF40">
    <property type="entry name" value="1-ACYL-SN-GLYCEROL-3-PHOSPHATE ACYLTRANSFERASE"/>
    <property type="match status" value="1"/>
</dbReference>
<gene>
    <name evidence="4" type="ORF">HMPREF3222_02411</name>
</gene>
<organism evidence="4 5">
    <name type="scientific">Clostridium perfringens</name>
    <dbReference type="NCBI Taxonomy" id="1502"/>
    <lineage>
        <taxon>Bacteria</taxon>
        <taxon>Bacillati</taxon>
        <taxon>Bacillota</taxon>
        <taxon>Clostridia</taxon>
        <taxon>Eubacteriales</taxon>
        <taxon>Clostridiaceae</taxon>
        <taxon>Clostridium</taxon>
    </lineage>
</organism>
<evidence type="ECO:0000313" key="4">
    <source>
        <dbReference type="EMBL" id="KXA08615.1"/>
    </source>
</evidence>